<evidence type="ECO:0000256" key="2">
    <source>
        <dbReference type="ARBA" id="ARBA00022448"/>
    </source>
</evidence>
<evidence type="ECO:0000256" key="6">
    <source>
        <dbReference type="ARBA" id="ARBA00023004"/>
    </source>
</evidence>
<keyword evidence="10 11" id="KW-0998">Cell outer membrane</keyword>
<keyword evidence="8 12" id="KW-0798">TonB box</keyword>
<dbReference type="Gene3D" id="2.40.170.20">
    <property type="entry name" value="TonB-dependent receptor, beta-barrel domain"/>
    <property type="match status" value="1"/>
</dbReference>
<sequence>MVTATKRTDRVQDVPLSISTLSSDQLANANLSSLSGVQNMVPNLRFAAVTGTPQVFVRGVGGGGRNVGFDPRVGVYVDGVYMGNPASLDAVTVGIEQVEVLRGPQGFLFGAATDAGAINIVTRSPSDVLSADASVAYGRWNDVRLQAHVNVPLADKIYADLSVVRRTRDGYALNTVTGGHPNDVDDYGFRGKLRFAPTGDFTFDLAGDFAQSVTHALVDSRLTDVFGLTASDTPYLTLGQPVNDLDSRKSGGVSATANYTGAEVRFTSVTAYRVSTRHWIADADHYPADYVSVDYYDKYHTFSQELTLATIDPARSFRYLVGLYYANNNNSSDRALIFGDDVTDLGFAVEQNVVQPKIDSNTFSGYASIDYDFVPGLTLDLGGRLQYEYKVFVGSQTALSDLNMASFANFRGTTSELHFMPTASLTYKPSENATLYVKYARGVKSGGYNADFVYNTDPDGLPYSYRPETVDSYEAGVKSSLMGHLLTANLALFLNDFRDYQLFQYRTVNGVTTISLTNAGKVRTYGAELEVNANPTPDLALSFNLSRLVASYVAFPDGGGVGVDYDGNRLEYAPKWNVMARADYTHDVDAFRGSYVLAGVDYSYRSNAYGDASNSSAYLMSAANLLGAKIGIGARDTGSVDWRLSLSGENLLNSKAMTNISQDGFGVLIGFRETPRRWLAKFEVKY</sequence>
<feature type="domain" description="TonB-dependent receptor-like beta-barrel" evidence="13">
    <location>
        <begin position="209"/>
        <end position="651"/>
    </location>
</feature>
<evidence type="ECO:0000313" key="15">
    <source>
        <dbReference type="EMBL" id="MCJ2182523.1"/>
    </source>
</evidence>
<evidence type="ECO:0000256" key="4">
    <source>
        <dbReference type="ARBA" id="ARBA00022496"/>
    </source>
</evidence>
<dbReference type="PANTHER" id="PTHR32552">
    <property type="entry name" value="FERRICHROME IRON RECEPTOR-RELATED"/>
    <property type="match status" value="1"/>
</dbReference>
<comment type="subcellular location">
    <subcellularLocation>
        <location evidence="1 11">Cell outer membrane</location>
        <topology evidence="1 11">Multi-pass membrane protein</topology>
    </subcellularLocation>
</comment>
<dbReference type="EMBL" id="JALHLF010000019">
    <property type="protein sequence ID" value="MCJ2182523.1"/>
    <property type="molecule type" value="Genomic_DNA"/>
</dbReference>
<evidence type="ECO:0000256" key="3">
    <source>
        <dbReference type="ARBA" id="ARBA00022452"/>
    </source>
</evidence>
<keyword evidence="6" id="KW-0408">Iron</keyword>
<reference evidence="15" key="1">
    <citation type="submission" date="2022-03" db="EMBL/GenBank/DDBJ databases">
        <title>Identification of a novel bacterium isolated from mangrove sediments.</title>
        <authorList>
            <person name="Pan X."/>
        </authorList>
    </citation>
    <scope>NUCLEOTIDE SEQUENCE</scope>
    <source>
        <strain evidence="15">B1949</strain>
    </source>
</reference>
<dbReference type="InterPro" id="IPR000531">
    <property type="entry name" value="Beta-barrel_TonB"/>
</dbReference>
<evidence type="ECO:0000256" key="10">
    <source>
        <dbReference type="ARBA" id="ARBA00023237"/>
    </source>
</evidence>
<evidence type="ECO:0000259" key="13">
    <source>
        <dbReference type="Pfam" id="PF00593"/>
    </source>
</evidence>
<evidence type="ECO:0000256" key="7">
    <source>
        <dbReference type="ARBA" id="ARBA00023065"/>
    </source>
</evidence>
<keyword evidence="7" id="KW-0406">Ion transport</keyword>
<evidence type="ECO:0000256" key="11">
    <source>
        <dbReference type="PROSITE-ProRule" id="PRU01360"/>
    </source>
</evidence>
<keyword evidence="5 11" id="KW-0812">Transmembrane</keyword>
<dbReference type="PANTHER" id="PTHR32552:SF81">
    <property type="entry name" value="TONB-DEPENDENT OUTER MEMBRANE RECEPTOR"/>
    <property type="match status" value="1"/>
</dbReference>
<dbReference type="Pfam" id="PF00593">
    <property type="entry name" value="TonB_dep_Rec_b-barrel"/>
    <property type="match status" value="1"/>
</dbReference>
<evidence type="ECO:0000256" key="8">
    <source>
        <dbReference type="ARBA" id="ARBA00023077"/>
    </source>
</evidence>
<keyword evidence="16" id="KW-1185">Reference proteome</keyword>
<keyword evidence="15" id="KW-0675">Receptor</keyword>
<evidence type="ECO:0000259" key="14">
    <source>
        <dbReference type="Pfam" id="PF07715"/>
    </source>
</evidence>
<keyword evidence="4" id="KW-0410">Iron transport</keyword>
<proteinExistence type="inferred from homology"/>
<dbReference type="PROSITE" id="PS52016">
    <property type="entry name" value="TONB_DEPENDENT_REC_3"/>
    <property type="match status" value="1"/>
</dbReference>
<organism evidence="15 16">
    <name type="scientific">Novosphingobium organovorum</name>
    <dbReference type="NCBI Taxonomy" id="2930092"/>
    <lineage>
        <taxon>Bacteria</taxon>
        <taxon>Pseudomonadati</taxon>
        <taxon>Pseudomonadota</taxon>
        <taxon>Alphaproteobacteria</taxon>
        <taxon>Sphingomonadales</taxon>
        <taxon>Sphingomonadaceae</taxon>
        <taxon>Novosphingobium</taxon>
    </lineage>
</organism>
<evidence type="ECO:0000256" key="12">
    <source>
        <dbReference type="RuleBase" id="RU003357"/>
    </source>
</evidence>
<gene>
    <name evidence="15" type="ORF">MTR62_07435</name>
</gene>
<keyword evidence="9 11" id="KW-0472">Membrane</keyword>
<dbReference type="RefSeq" id="WP_244018540.1">
    <property type="nucleotide sequence ID" value="NZ_JALHLF010000019.1"/>
</dbReference>
<dbReference type="Pfam" id="PF07715">
    <property type="entry name" value="Plug"/>
    <property type="match status" value="1"/>
</dbReference>
<dbReference type="SUPFAM" id="SSF56935">
    <property type="entry name" value="Porins"/>
    <property type="match status" value="1"/>
</dbReference>
<feature type="domain" description="TonB-dependent receptor plug" evidence="14">
    <location>
        <begin position="11"/>
        <end position="116"/>
    </location>
</feature>
<comment type="similarity">
    <text evidence="11 12">Belongs to the TonB-dependent receptor family.</text>
</comment>
<keyword evidence="2 11" id="KW-0813">Transport</keyword>
<comment type="caution">
    <text evidence="15">The sequence shown here is derived from an EMBL/GenBank/DDBJ whole genome shotgun (WGS) entry which is preliminary data.</text>
</comment>
<evidence type="ECO:0000256" key="1">
    <source>
        <dbReference type="ARBA" id="ARBA00004571"/>
    </source>
</evidence>
<evidence type="ECO:0000256" key="9">
    <source>
        <dbReference type="ARBA" id="ARBA00023136"/>
    </source>
</evidence>
<accession>A0ABT0BCC3</accession>
<evidence type="ECO:0000256" key="5">
    <source>
        <dbReference type="ARBA" id="ARBA00022692"/>
    </source>
</evidence>
<protein>
    <submittedName>
        <fullName evidence="15">TonB-dependent receptor</fullName>
    </submittedName>
</protein>
<evidence type="ECO:0000313" key="16">
    <source>
        <dbReference type="Proteomes" id="UP001162881"/>
    </source>
</evidence>
<name>A0ABT0BCC3_9SPHN</name>
<dbReference type="InterPro" id="IPR036942">
    <property type="entry name" value="Beta-barrel_TonB_sf"/>
</dbReference>
<dbReference type="Proteomes" id="UP001162881">
    <property type="component" value="Unassembled WGS sequence"/>
</dbReference>
<keyword evidence="3 11" id="KW-1134">Transmembrane beta strand</keyword>
<dbReference type="InterPro" id="IPR039426">
    <property type="entry name" value="TonB-dep_rcpt-like"/>
</dbReference>
<dbReference type="InterPro" id="IPR012910">
    <property type="entry name" value="Plug_dom"/>
</dbReference>